<keyword evidence="2" id="KW-1185">Reference proteome</keyword>
<accession>A0A9X2P7C1</accession>
<name>A0A9X2P7C1_9BACT</name>
<gene>
    <name evidence="1" type="ORF">NU887_08355</name>
</gene>
<dbReference type="RefSeq" id="WP_258422907.1">
    <property type="nucleotide sequence ID" value="NZ_JANAEZ010000002.1"/>
</dbReference>
<dbReference type="AlphaFoldDB" id="A0A9X2P7C1"/>
<organism evidence="1 2">
    <name type="scientific">Aquiflexum gelatinilyticum</name>
    <dbReference type="NCBI Taxonomy" id="2961943"/>
    <lineage>
        <taxon>Bacteria</taxon>
        <taxon>Pseudomonadati</taxon>
        <taxon>Bacteroidota</taxon>
        <taxon>Cytophagia</taxon>
        <taxon>Cytophagales</taxon>
        <taxon>Cyclobacteriaceae</taxon>
        <taxon>Aquiflexum</taxon>
    </lineage>
</organism>
<reference evidence="1" key="1">
    <citation type="submission" date="2022-08" db="EMBL/GenBank/DDBJ databases">
        <authorList>
            <person name="Zhang D."/>
        </authorList>
    </citation>
    <scope>NUCLEOTIDE SEQUENCE</scope>
    <source>
        <strain evidence="1">XJ19-11</strain>
    </source>
</reference>
<dbReference type="Pfam" id="PF14054">
    <property type="entry name" value="DUF4249"/>
    <property type="match status" value="1"/>
</dbReference>
<evidence type="ECO:0000313" key="2">
    <source>
        <dbReference type="Proteomes" id="UP001142175"/>
    </source>
</evidence>
<evidence type="ECO:0000313" key="1">
    <source>
        <dbReference type="EMBL" id="MCR9015045.1"/>
    </source>
</evidence>
<dbReference type="EMBL" id="JANSUY010000004">
    <property type="protein sequence ID" value="MCR9015045.1"/>
    <property type="molecule type" value="Genomic_DNA"/>
</dbReference>
<protein>
    <submittedName>
        <fullName evidence="1">DUF4249 domain-containing protein</fullName>
    </submittedName>
</protein>
<dbReference type="InterPro" id="IPR025345">
    <property type="entry name" value="DUF4249"/>
</dbReference>
<dbReference type="Proteomes" id="UP001142175">
    <property type="component" value="Unassembled WGS sequence"/>
</dbReference>
<comment type="caution">
    <text evidence="1">The sequence shown here is derived from an EMBL/GenBank/DDBJ whole genome shotgun (WGS) entry which is preliminary data.</text>
</comment>
<sequence>MGKFYSIIIVLLLFSSCIEPYNAEVDVPDRGLTVEAVITTLPGPQEVKLTRNAPYGLSFVGINRPEILAKVALRDDLGRTFVFTESQDPNRPGVYFSDPDFSAEVGRTYNLELELFSGKRYISRPETVAEVPKVDSLTYKAVRTATTNKYIGEVGVQVTAHFQDPEGIENYYHWRPLKSTFVFITEPDAEGTNNAPISCCARCFHTDIPQPANVITYDDKDVDGLYQRKVVAYVVDDGVRFKETYRLDFLHLSVSQRAHSFLRLTNQQLSLTGSVFDPPPANIRGNMISLDDPEEQVLGYFLAADAQFMRVYIHKDRLEFVKTPFSKIYLDCRQYLRAMDGLGRNPIIPPLLPVDPPDDWNP</sequence>
<dbReference type="PROSITE" id="PS51257">
    <property type="entry name" value="PROKAR_LIPOPROTEIN"/>
    <property type="match status" value="1"/>
</dbReference>
<proteinExistence type="predicted"/>